<name>A0A2U1NG41_ARTAN</name>
<proteinExistence type="predicted"/>
<dbReference type="Proteomes" id="UP000245207">
    <property type="component" value="Unassembled WGS sequence"/>
</dbReference>
<evidence type="ECO:0000313" key="1">
    <source>
        <dbReference type="EMBL" id="PWA72485.1"/>
    </source>
</evidence>
<gene>
    <name evidence="1" type="ORF">CTI12_AA270070</name>
</gene>
<comment type="caution">
    <text evidence="1">The sequence shown here is derived from an EMBL/GenBank/DDBJ whole genome shotgun (WGS) entry which is preliminary data.</text>
</comment>
<dbReference type="EMBL" id="PKPP01002897">
    <property type="protein sequence ID" value="PWA72485.1"/>
    <property type="molecule type" value="Genomic_DNA"/>
</dbReference>
<protein>
    <submittedName>
        <fullName evidence="1">Uncharacterized protein</fullName>
    </submittedName>
</protein>
<dbReference type="AlphaFoldDB" id="A0A2U1NG41"/>
<keyword evidence="2" id="KW-1185">Reference proteome</keyword>
<reference evidence="1 2" key="1">
    <citation type="journal article" date="2018" name="Mol. Plant">
        <title>The genome of Artemisia annua provides insight into the evolution of Asteraceae family and artemisinin biosynthesis.</title>
        <authorList>
            <person name="Shen Q."/>
            <person name="Zhang L."/>
            <person name="Liao Z."/>
            <person name="Wang S."/>
            <person name="Yan T."/>
            <person name="Shi P."/>
            <person name="Liu M."/>
            <person name="Fu X."/>
            <person name="Pan Q."/>
            <person name="Wang Y."/>
            <person name="Lv Z."/>
            <person name="Lu X."/>
            <person name="Zhang F."/>
            <person name="Jiang W."/>
            <person name="Ma Y."/>
            <person name="Chen M."/>
            <person name="Hao X."/>
            <person name="Li L."/>
            <person name="Tang Y."/>
            <person name="Lv G."/>
            <person name="Zhou Y."/>
            <person name="Sun X."/>
            <person name="Brodelius P.E."/>
            <person name="Rose J.K.C."/>
            <person name="Tang K."/>
        </authorList>
    </citation>
    <scope>NUCLEOTIDE SEQUENCE [LARGE SCALE GENOMIC DNA]</scope>
    <source>
        <strain evidence="2">cv. Huhao1</strain>
        <tissue evidence="1">Leaf</tissue>
    </source>
</reference>
<evidence type="ECO:0000313" key="2">
    <source>
        <dbReference type="Proteomes" id="UP000245207"/>
    </source>
</evidence>
<accession>A0A2U1NG41</accession>
<organism evidence="1 2">
    <name type="scientific">Artemisia annua</name>
    <name type="common">Sweet wormwood</name>
    <dbReference type="NCBI Taxonomy" id="35608"/>
    <lineage>
        <taxon>Eukaryota</taxon>
        <taxon>Viridiplantae</taxon>
        <taxon>Streptophyta</taxon>
        <taxon>Embryophyta</taxon>
        <taxon>Tracheophyta</taxon>
        <taxon>Spermatophyta</taxon>
        <taxon>Magnoliopsida</taxon>
        <taxon>eudicotyledons</taxon>
        <taxon>Gunneridae</taxon>
        <taxon>Pentapetalae</taxon>
        <taxon>asterids</taxon>
        <taxon>campanulids</taxon>
        <taxon>Asterales</taxon>
        <taxon>Asteraceae</taxon>
        <taxon>Asteroideae</taxon>
        <taxon>Anthemideae</taxon>
        <taxon>Artemisiinae</taxon>
        <taxon>Artemisia</taxon>
    </lineage>
</organism>
<sequence>MGASTIVVDVRITIVKWHFTSKLIKKFTKTSSCNVLHSQRLLDQFTDFSDEVLQTKATTVAPMDIAAITHPGLVDFGTRKD</sequence>